<dbReference type="SUPFAM" id="SSF81383">
    <property type="entry name" value="F-box domain"/>
    <property type="match status" value="1"/>
</dbReference>
<dbReference type="InterPro" id="IPR036047">
    <property type="entry name" value="F-box-like_dom_sf"/>
</dbReference>
<dbReference type="VEuPathDB" id="AmoebaDB:NF0018370"/>
<dbReference type="Gene3D" id="3.80.10.10">
    <property type="entry name" value="Ribonuclease Inhibitor"/>
    <property type="match status" value="1"/>
</dbReference>
<dbReference type="InterPro" id="IPR001810">
    <property type="entry name" value="F-box_dom"/>
</dbReference>
<dbReference type="EMBL" id="VFQX01000004">
    <property type="protein sequence ID" value="KAF0983892.1"/>
    <property type="molecule type" value="Genomic_DNA"/>
</dbReference>
<dbReference type="GO" id="GO:0019005">
    <property type="term" value="C:SCF ubiquitin ligase complex"/>
    <property type="evidence" value="ECO:0007669"/>
    <property type="project" value="TreeGrafter"/>
</dbReference>
<protein>
    <recommendedName>
        <fullName evidence="1">F-box domain-containing protein</fullName>
    </recommendedName>
</protein>
<organism evidence="2 3">
    <name type="scientific">Naegleria fowleri</name>
    <name type="common">Brain eating amoeba</name>
    <dbReference type="NCBI Taxonomy" id="5763"/>
    <lineage>
        <taxon>Eukaryota</taxon>
        <taxon>Discoba</taxon>
        <taxon>Heterolobosea</taxon>
        <taxon>Tetramitia</taxon>
        <taxon>Eutetramitia</taxon>
        <taxon>Vahlkampfiidae</taxon>
        <taxon>Naegleria</taxon>
    </lineage>
</organism>
<dbReference type="Pfam" id="PF00646">
    <property type="entry name" value="F-box"/>
    <property type="match status" value="1"/>
</dbReference>
<evidence type="ECO:0000313" key="2">
    <source>
        <dbReference type="EMBL" id="KAF0983892.1"/>
    </source>
</evidence>
<dbReference type="InterPro" id="IPR006553">
    <property type="entry name" value="Leu-rich_rpt_Cys-con_subtyp"/>
</dbReference>
<dbReference type="AlphaFoldDB" id="A0A6A5CA96"/>
<dbReference type="VEuPathDB" id="AmoebaDB:NfTy_005710"/>
<accession>A0A6A5CA96</accession>
<reference evidence="2 3" key="1">
    <citation type="journal article" date="2019" name="Sci. Rep.">
        <title>Nanopore sequencing improves the draft genome of the human pathogenic amoeba Naegleria fowleri.</title>
        <authorList>
            <person name="Liechti N."/>
            <person name="Schurch N."/>
            <person name="Bruggmann R."/>
            <person name="Wittwer M."/>
        </authorList>
    </citation>
    <scope>NUCLEOTIDE SEQUENCE [LARGE SCALE GENOMIC DNA]</scope>
    <source>
        <strain evidence="2 3">ATCC 30894</strain>
    </source>
</reference>
<dbReference type="SMART" id="SM00367">
    <property type="entry name" value="LRR_CC"/>
    <property type="match status" value="2"/>
</dbReference>
<proteinExistence type="predicted"/>
<keyword evidence="3" id="KW-1185">Reference proteome</keyword>
<dbReference type="GO" id="GO:0031146">
    <property type="term" value="P:SCF-dependent proteasomal ubiquitin-dependent protein catabolic process"/>
    <property type="evidence" value="ECO:0007669"/>
    <property type="project" value="TreeGrafter"/>
</dbReference>
<dbReference type="OrthoDB" id="27842at2759"/>
<dbReference type="RefSeq" id="XP_044568605.1">
    <property type="nucleotide sequence ID" value="XM_044711592.1"/>
</dbReference>
<dbReference type="OMA" id="CTESYKS"/>
<evidence type="ECO:0000313" key="3">
    <source>
        <dbReference type="Proteomes" id="UP000444721"/>
    </source>
</evidence>
<dbReference type="Gene3D" id="1.20.1280.50">
    <property type="match status" value="1"/>
</dbReference>
<comment type="caution">
    <text evidence="2">The sequence shown here is derived from an EMBL/GenBank/DDBJ whole genome shotgun (WGS) entry which is preliminary data.</text>
</comment>
<evidence type="ECO:0000259" key="1">
    <source>
        <dbReference type="Pfam" id="PF00646"/>
    </source>
</evidence>
<dbReference type="GeneID" id="68115025"/>
<dbReference type="InterPro" id="IPR032675">
    <property type="entry name" value="LRR_dom_sf"/>
</dbReference>
<gene>
    <name evidence="2" type="ORF">FDP41_007807</name>
</gene>
<feature type="domain" description="F-box" evidence="1">
    <location>
        <begin position="46"/>
        <end position="76"/>
    </location>
</feature>
<dbReference type="PANTHER" id="PTHR13318:SF190">
    <property type="entry name" value="PARTNER OF PAIRED, ISOFORM B"/>
    <property type="match status" value="1"/>
</dbReference>
<sequence length="388" mass="45149">MGQYLSLSLPSVCVRYNSAFEIDSTLHHLGDDQFQNSELIYPLFIPDILSEIFSYFDNYTVYFRCANVCKTWRYCAWYLLNDFKFRYDENLELLILGKEDQQHAVARSQTKKGISSQILKSHNLYELRNRMLEKLLDHVVCNAKYLKKFRVLDAQQHVAFNKMITNERIEHLTNSCSDLLDTIDLTACNYLKESAFQNISKKCGQNLVYLKLRYSESIHDVLCEKYIASMQKLKYLNLSKCPYVGLYGLIHISKGCTCLEVLDVSGCLKISNFSFLNNFSTLKELYVQDTLYSSDDIQYIPSTLEKLNVRRTYNLKQLDISKIAHLKELDISYCSPLLNIHDSNNQMVTTRWETLSAVSNEWIEKLVSISPKLKELEIGKYSELLFAQ</sequence>
<dbReference type="PANTHER" id="PTHR13318">
    <property type="entry name" value="PARTNER OF PAIRED, ISOFORM B-RELATED"/>
    <property type="match status" value="1"/>
</dbReference>
<dbReference type="Proteomes" id="UP000444721">
    <property type="component" value="Unassembled WGS sequence"/>
</dbReference>
<dbReference type="VEuPathDB" id="AmoebaDB:FDP41_007807"/>
<dbReference type="SUPFAM" id="SSF52047">
    <property type="entry name" value="RNI-like"/>
    <property type="match status" value="1"/>
</dbReference>
<name>A0A6A5CA96_NAEFO</name>